<dbReference type="GO" id="GO:0003677">
    <property type="term" value="F:DNA binding"/>
    <property type="evidence" value="ECO:0007669"/>
    <property type="project" value="UniProtKB-KW"/>
</dbReference>
<organism evidence="3 4">
    <name type="scientific">Peptostreptococcus anaerobius 653-L</name>
    <dbReference type="NCBI Taxonomy" id="596329"/>
    <lineage>
        <taxon>Bacteria</taxon>
        <taxon>Bacillati</taxon>
        <taxon>Bacillota</taxon>
        <taxon>Clostridia</taxon>
        <taxon>Peptostreptococcales</taxon>
        <taxon>Peptostreptococcaceae</taxon>
        <taxon>Peptostreptococcus</taxon>
    </lineage>
</organism>
<dbReference type="eggNOG" id="COG0732">
    <property type="taxonomic scope" value="Bacteria"/>
</dbReference>
<accession>D3MSV6</accession>
<dbReference type="Gene3D" id="3.90.220.20">
    <property type="entry name" value="DNA methylase specificity domains"/>
    <property type="match status" value="1"/>
</dbReference>
<keyword evidence="1" id="KW-0680">Restriction system</keyword>
<dbReference type="RefSeq" id="WP_002844016.1">
    <property type="nucleotide sequence ID" value="NZ_ADJN01000056.1"/>
</dbReference>
<evidence type="ECO:0000256" key="1">
    <source>
        <dbReference type="ARBA" id="ARBA00022747"/>
    </source>
</evidence>
<comment type="caution">
    <text evidence="3">The sequence shown here is derived from an EMBL/GenBank/DDBJ whole genome shotgun (WGS) entry which is preliminary data.</text>
</comment>
<dbReference type="Proteomes" id="UP000004206">
    <property type="component" value="Unassembled WGS sequence"/>
</dbReference>
<reference evidence="3 4" key="1">
    <citation type="submission" date="2010-01" db="EMBL/GenBank/DDBJ databases">
        <authorList>
            <person name="Dodson R."/>
            <person name="Madupu R."/>
            <person name="Durkin A.S."/>
            <person name="Torralba M."/>
            <person name="Methe B."/>
            <person name="Sutton G.G."/>
            <person name="Strausberg R.L."/>
            <person name="Nelson K.E."/>
        </authorList>
    </citation>
    <scope>NUCLEOTIDE SEQUENCE [LARGE SCALE GENOMIC DNA]</scope>
    <source>
        <strain evidence="3 4">653-L</strain>
    </source>
</reference>
<dbReference type="GeneID" id="79843030"/>
<evidence type="ECO:0008006" key="5">
    <source>
        <dbReference type="Google" id="ProtNLM"/>
    </source>
</evidence>
<keyword evidence="4" id="KW-1185">Reference proteome</keyword>
<sequence>MKKTIKLDKLVGVKSGSPQFRIIETDKVDAPCYTFYNQFDLADDLAGIGSRSSDQAEKVVRTFDNLVVLNEGDLVFSLISASGAFVSEENAGKVCTQNYIVLEPGHKIDKSYLLYIINESQDIKRQLMIGLQGSKVLKYSQKQVKDLEIRELPSIERQKIIGQVYVKQKKLSALRARVASSQEKLVLGELSKVK</sequence>
<evidence type="ECO:0000313" key="3">
    <source>
        <dbReference type="EMBL" id="EFD04791.1"/>
    </source>
</evidence>
<name>D3MSV6_9FIRM</name>
<dbReference type="EMBL" id="ADJN01000056">
    <property type="protein sequence ID" value="EFD04791.1"/>
    <property type="molecule type" value="Genomic_DNA"/>
</dbReference>
<evidence type="ECO:0000313" key="4">
    <source>
        <dbReference type="Proteomes" id="UP000004206"/>
    </source>
</evidence>
<protein>
    <recommendedName>
        <fullName evidence="5">Type I restriction modification DNA specificity domain-containing protein</fullName>
    </recommendedName>
</protein>
<keyword evidence="2" id="KW-0238">DNA-binding</keyword>
<dbReference type="InterPro" id="IPR044946">
    <property type="entry name" value="Restrct_endonuc_typeI_TRD_sf"/>
</dbReference>
<dbReference type="AlphaFoldDB" id="D3MSV6"/>
<proteinExistence type="predicted"/>
<gene>
    <name evidence="3" type="ORF">HMPREF0631_0506</name>
</gene>
<dbReference type="GO" id="GO:0009307">
    <property type="term" value="P:DNA restriction-modification system"/>
    <property type="evidence" value="ECO:0007669"/>
    <property type="project" value="UniProtKB-KW"/>
</dbReference>
<dbReference type="SUPFAM" id="SSF116734">
    <property type="entry name" value="DNA methylase specificity domain"/>
    <property type="match status" value="1"/>
</dbReference>
<evidence type="ECO:0000256" key="2">
    <source>
        <dbReference type="ARBA" id="ARBA00023125"/>
    </source>
</evidence>